<dbReference type="InterPro" id="IPR002934">
    <property type="entry name" value="Polymerase_NTP_transf_dom"/>
</dbReference>
<comment type="caution">
    <text evidence="5">The sequence shown here is derived from an EMBL/GenBank/DDBJ whole genome shotgun (WGS) entry which is preliminary data.</text>
</comment>
<feature type="compositionally biased region" description="Basic and acidic residues" evidence="2">
    <location>
        <begin position="248"/>
        <end position="258"/>
    </location>
</feature>
<dbReference type="Gene3D" id="3.30.460.10">
    <property type="entry name" value="Beta Polymerase, domain 2"/>
    <property type="match status" value="1"/>
</dbReference>
<reference evidence="5" key="1">
    <citation type="journal article" date="2021" name="PeerJ">
        <title>Extensive microbial diversity within the chicken gut microbiome revealed by metagenomics and culture.</title>
        <authorList>
            <person name="Gilroy R."/>
            <person name="Ravi A."/>
            <person name="Getino M."/>
            <person name="Pursley I."/>
            <person name="Horton D.L."/>
            <person name="Alikhan N.F."/>
            <person name="Baker D."/>
            <person name="Gharbi K."/>
            <person name="Hall N."/>
            <person name="Watson M."/>
            <person name="Adriaenssens E.M."/>
            <person name="Foster-Nyarko E."/>
            <person name="Jarju S."/>
            <person name="Secka A."/>
            <person name="Antonio M."/>
            <person name="Oren A."/>
            <person name="Chaudhuri R.R."/>
            <person name="La Ragione R."/>
            <person name="Hildebrand F."/>
            <person name="Pallen M.J."/>
        </authorList>
    </citation>
    <scope>NUCLEOTIDE SEQUENCE</scope>
    <source>
        <strain evidence="5">ChiHjej13B12-4958</strain>
    </source>
</reference>
<protein>
    <submittedName>
        <fullName evidence="5">DUF4111 domain-containing protein</fullName>
    </submittedName>
</protein>
<name>A0A9D2QGB6_9CORY</name>
<accession>A0A9D2QGB6</accession>
<reference evidence="5" key="2">
    <citation type="submission" date="2021-04" db="EMBL/GenBank/DDBJ databases">
        <authorList>
            <person name="Gilroy R."/>
        </authorList>
    </citation>
    <scope>NUCLEOTIDE SEQUENCE</scope>
    <source>
        <strain evidence="5">ChiHjej13B12-4958</strain>
    </source>
</reference>
<dbReference type="EMBL" id="DWVP01000020">
    <property type="protein sequence ID" value="HJC85522.1"/>
    <property type="molecule type" value="Genomic_DNA"/>
</dbReference>
<sequence>MASEPAVPLILEHLDTHDPGGVRGVYLYGSAVTSGLTVHSDVDLLVIVRRSLNQAERHQLSALLLQVSGWSGHADDPAVSSRRPVELTVLVEHGSPRRIDYQYGEWLRAEIAAGALSRPVSDPDAVVLRATALDASRTLRGPHPDQLLEPVSASELRAAMMGALPDVLAGVDGDERNALLTLARILVTVRTGRIVSKHVAAAQAGEWVPGVAGPLDQARREHLGEDGHSTQDARSATALLADAIRDEYSQGRPGREKGTAAMGGSGAG</sequence>
<organism evidence="5 6">
    <name type="scientific">Candidatus Corynebacterium faecigallinarum</name>
    <dbReference type="NCBI Taxonomy" id="2838528"/>
    <lineage>
        <taxon>Bacteria</taxon>
        <taxon>Bacillati</taxon>
        <taxon>Actinomycetota</taxon>
        <taxon>Actinomycetes</taxon>
        <taxon>Mycobacteriales</taxon>
        <taxon>Corynebacteriaceae</taxon>
        <taxon>Corynebacterium</taxon>
    </lineage>
</organism>
<feature type="domain" description="Polymerase nucleotidyl transferase" evidence="3">
    <location>
        <begin position="10"/>
        <end position="59"/>
    </location>
</feature>
<proteinExistence type="predicted"/>
<dbReference type="Pfam" id="PF01909">
    <property type="entry name" value="NTP_transf_2"/>
    <property type="match status" value="1"/>
</dbReference>
<dbReference type="Proteomes" id="UP000823858">
    <property type="component" value="Unassembled WGS sequence"/>
</dbReference>
<dbReference type="InterPro" id="IPR043519">
    <property type="entry name" value="NT_sf"/>
</dbReference>
<gene>
    <name evidence="5" type="ORF">H9751_08260</name>
</gene>
<dbReference type="GO" id="GO:0016779">
    <property type="term" value="F:nucleotidyltransferase activity"/>
    <property type="evidence" value="ECO:0007669"/>
    <property type="project" value="InterPro"/>
</dbReference>
<evidence type="ECO:0000313" key="5">
    <source>
        <dbReference type="EMBL" id="HJC85522.1"/>
    </source>
</evidence>
<dbReference type="CDD" id="cd05403">
    <property type="entry name" value="NT_KNTase_like"/>
    <property type="match status" value="1"/>
</dbReference>
<evidence type="ECO:0000259" key="4">
    <source>
        <dbReference type="Pfam" id="PF13427"/>
    </source>
</evidence>
<feature type="domain" description="Adenylyltransferase AadA C-terminal" evidence="4">
    <location>
        <begin position="146"/>
        <end position="238"/>
    </location>
</feature>
<feature type="region of interest" description="Disordered" evidence="2">
    <location>
        <begin position="248"/>
        <end position="268"/>
    </location>
</feature>
<dbReference type="Pfam" id="PF13427">
    <property type="entry name" value="AadA_C"/>
    <property type="match status" value="1"/>
</dbReference>
<dbReference type="InterPro" id="IPR025184">
    <property type="entry name" value="AadA_C"/>
</dbReference>
<evidence type="ECO:0000256" key="1">
    <source>
        <dbReference type="ARBA" id="ARBA00022679"/>
    </source>
</evidence>
<keyword evidence="1" id="KW-0808">Transferase</keyword>
<evidence type="ECO:0000259" key="3">
    <source>
        <dbReference type="Pfam" id="PF01909"/>
    </source>
</evidence>
<dbReference type="SUPFAM" id="SSF81301">
    <property type="entry name" value="Nucleotidyltransferase"/>
    <property type="match status" value="1"/>
</dbReference>
<dbReference type="AlphaFoldDB" id="A0A9D2QGB6"/>
<evidence type="ECO:0000256" key="2">
    <source>
        <dbReference type="SAM" id="MobiDB-lite"/>
    </source>
</evidence>
<evidence type="ECO:0000313" key="6">
    <source>
        <dbReference type="Proteomes" id="UP000823858"/>
    </source>
</evidence>